<keyword evidence="4" id="KW-0378">Hydrolase</keyword>
<dbReference type="InterPro" id="IPR041447">
    <property type="entry name" value="Mannosidase_ig"/>
</dbReference>
<reference evidence="11 12" key="1">
    <citation type="journal article" date="2024" name="Nat. Commun.">
        <title>Phylogenomics reveals the evolutionary origins of lichenization in chlorophyte algae.</title>
        <authorList>
            <person name="Puginier C."/>
            <person name="Libourel C."/>
            <person name="Otte J."/>
            <person name="Skaloud P."/>
            <person name="Haon M."/>
            <person name="Grisel S."/>
            <person name="Petersen M."/>
            <person name="Berrin J.G."/>
            <person name="Delaux P.M."/>
            <person name="Dal Grande F."/>
            <person name="Keller J."/>
        </authorList>
    </citation>
    <scope>NUCLEOTIDE SEQUENCE [LARGE SCALE GENOMIC DNA]</scope>
    <source>
        <strain evidence="11 12">SAG 2043</strain>
    </source>
</reference>
<dbReference type="Gene3D" id="3.20.20.80">
    <property type="entry name" value="Glycosidases"/>
    <property type="match status" value="1"/>
</dbReference>
<evidence type="ECO:0000259" key="9">
    <source>
        <dbReference type="Pfam" id="PF17786"/>
    </source>
</evidence>
<evidence type="ECO:0000313" key="12">
    <source>
        <dbReference type="Proteomes" id="UP001489004"/>
    </source>
</evidence>
<evidence type="ECO:0000256" key="2">
    <source>
        <dbReference type="ARBA" id="ARBA00004740"/>
    </source>
</evidence>
<dbReference type="GO" id="GO:0006516">
    <property type="term" value="P:glycoprotein catabolic process"/>
    <property type="evidence" value="ECO:0007669"/>
    <property type="project" value="TreeGrafter"/>
</dbReference>
<evidence type="ECO:0000256" key="4">
    <source>
        <dbReference type="ARBA" id="ARBA00022801"/>
    </source>
</evidence>
<organism evidence="11 12">
    <name type="scientific">[Myrmecia] bisecta</name>
    <dbReference type="NCBI Taxonomy" id="41462"/>
    <lineage>
        <taxon>Eukaryota</taxon>
        <taxon>Viridiplantae</taxon>
        <taxon>Chlorophyta</taxon>
        <taxon>core chlorophytes</taxon>
        <taxon>Trebouxiophyceae</taxon>
        <taxon>Trebouxiales</taxon>
        <taxon>Trebouxiaceae</taxon>
        <taxon>Myrmecia</taxon>
    </lineage>
</organism>
<dbReference type="PANTHER" id="PTHR43730">
    <property type="entry name" value="BETA-MANNOSIDASE"/>
    <property type="match status" value="1"/>
</dbReference>
<sequence length="914" mass="100670">MVTSSAVYCTIVLAVTSALGAEGAASYSLADKAWTLSNGNGSISLPASVPGYALHTLYKAGLVQDPLFRFAEIDERWAADEVWTYEHIFDRPSKLEAHSAVDLVMDGIDTVANIYLNGQLVAATRNAHRQYRIPCKTRLRAQGNVLQLVFHPAAAEAARLAAAYPYEVPNMRGPGMLPNYNFLRKPASDFGWDWGPAFAPAGVYGDIKFAGYSAAYLTGVHVSQQHRAAGAVGLRFDCRLQSAGAPESGMVQVQAADMPGWRAASAVNLKGQGEEVVSVELNISQPLDLWWPAGYGRQPLYNFTIAYQPATSDTAPAKQEEGATPANLCGSGQASCLTRRVGLRRIELVREPLTNGLHGETFYFKVNGVPVFAKGANVIPLDIFASETTPERLHWLVADAAAANMNMLRVWGGGRYPSTAFYDACDELGILVWQEAMFACSLYPRDAHFLQEVREEVGQAAWRLGHHTSIAIWGGNNEVEQAFGWYTAVKPNLQRYSVDYAELFLDTVRTALMQVDPTAIFVDSSPSNGVLSEEPYVKRWGNPQDASRGDLHFYNYGDDCMDGRIYPRAKFVSEYGFQSHPSWSVYARVTSPEDWSRDSNMSSFRQRHPNGNAQLLAQLQRHFHVPPANASLSKTEDEASGPFQQWIFLTQLQQALCYETAVSAWRRLKAEPDARTMGVLYWQLNDIWPGYSWSSTDYGGHWKLLHYAAKRFFQPLLLSARLDPPAGTLTAELTSDLRQPLQGDLTIELLPWKAQPRDKPLETLKLPISIEALGSKTVWQQHLTQFLDGHCAPADCLVRLRANITGVVSYAFLTLTEPKDARVPPQPNAVVSSVRSLSATQAEVLLETQAVAVYVTLETDLAGHFSDNGLLMVPGETSRLLFHGRQPFTADLLRASLTLMSLADTLPASSIAGD</sequence>
<name>A0AAW1R677_9CHLO</name>
<dbReference type="InterPro" id="IPR036156">
    <property type="entry name" value="Beta-gal/glucu_dom_sf"/>
</dbReference>
<dbReference type="AlphaFoldDB" id="A0AAW1R677"/>
<feature type="chain" id="PRO_5043497760" description="beta-mannosidase" evidence="7">
    <location>
        <begin position="21"/>
        <end position="914"/>
    </location>
</feature>
<dbReference type="Pfam" id="PF17786">
    <property type="entry name" value="Mannosidase_ig"/>
    <property type="match status" value="1"/>
</dbReference>
<dbReference type="InterPro" id="IPR017853">
    <property type="entry name" value="GH"/>
</dbReference>
<comment type="pathway">
    <text evidence="2">Glycan metabolism; N-glycan degradation.</text>
</comment>
<dbReference type="EMBL" id="JALJOR010000001">
    <property type="protein sequence ID" value="KAK9829297.1"/>
    <property type="molecule type" value="Genomic_DNA"/>
</dbReference>
<dbReference type="InterPro" id="IPR008979">
    <property type="entry name" value="Galactose-bd-like_sf"/>
</dbReference>
<proteinExistence type="predicted"/>
<dbReference type="GO" id="GO:0004567">
    <property type="term" value="F:beta-mannosidase activity"/>
    <property type="evidence" value="ECO:0007669"/>
    <property type="project" value="UniProtKB-EC"/>
</dbReference>
<evidence type="ECO:0000256" key="7">
    <source>
        <dbReference type="SAM" id="SignalP"/>
    </source>
</evidence>
<dbReference type="SUPFAM" id="SSF51445">
    <property type="entry name" value="(Trans)glycosidases"/>
    <property type="match status" value="1"/>
</dbReference>
<evidence type="ECO:0000259" key="10">
    <source>
        <dbReference type="Pfam" id="PF22666"/>
    </source>
</evidence>
<keyword evidence="12" id="KW-1185">Reference proteome</keyword>
<dbReference type="Gene3D" id="2.60.120.260">
    <property type="entry name" value="Galactose-binding domain-like"/>
    <property type="match status" value="1"/>
</dbReference>
<dbReference type="InterPro" id="IPR041625">
    <property type="entry name" value="Beta-mannosidase_Ig"/>
</dbReference>
<dbReference type="EC" id="3.2.1.25" evidence="3"/>
<comment type="caution">
    <text evidence="11">The sequence shown here is derived from an EMBL/GenBank/DDBJ whole genome shotgun (WGS) entry which is preliminary data.</text>
</comment>
<feature type="domain" description="Beta-mannosidase-like galactose-binding" evidence="10">
    <location>
        <begin position="34"/>
        <end position="204"/>
    </location>
</feature>
<accession>A0AAW1R677</accession>
<feature type="signal peptide" evidence="7">
    <location>
        <begin position="1"/>
        <end position="20"/>
    </location>
</feature>
<dbReference type="InterPro" id="IPR054593">
    <property type="entry name" value="Beta-mannosidase-like_N2"/>
</dbReference>
<keyword evidence="6" id="KW-0326">Glycosidase</keyword>
<gene>
    <name evidence="11" type="ORF">WJX72_005014</name>
</gene>
<evidence type="ECO:0000313" key="11">
    <source>
        <dbReference type="EMBL" id="KAK9829297.1"/>
    </source>
</evidence>
<evidence type="ECO:0000256" key="1">
    <source>
        <dbReference type="ARBA" id="ARBA00000829"/>
    </source>
</evidence>
<dbReference type="InterPro" id="IPR013783">
    <property type="entry name" value="Ig-like_fold"/>
</dbReference>
<dbReference type="SUPFAM" id="SSF49785">
    <property type="entry name" value="Galactose-binding domain-like"/>
    <property type="match status" value="1"/>
</dbReference>
<dbReference type="Proteomes" id="UP001489004">
    <property type="component" value="Unassembled WGS sequence"/>
</dbReference>
<feature type="domain" description="Beta-mannosidase Ig-fold" evidence="8">
    <location>
        <begin position="832"/>
        <end position="905"/>
    </location>
</feature>
<evidence type="ECO:0000259" key="8">
    <source>
        <dbReference type="Pfam" id="PF17753"/>
    </source>
</evidence>
<keyword evidence="7" id="KW-0732">Signal</keyword>
<dbReference type="FunFam" id="3.20.20.80:FF:000050">
    <property type="entry name" value="Beta-mannosidase B"/>
    <property type="match status" value="1"/>
</dbReference>
<dbReference type="InterPro" id="IPR050887">
    <property type="entry name" value="Beta-mannosidase_GH2"/>
</dbReference>
<dbReference type="Gene3D" id="2.60.40.10">
    <property type="entry name" value="Immunoglobulins"/>
    <property type="match status" value="2"/>
</dbReference>
<evidence type="ECO:0000256" key="5">
    <source>
        <dbReference type="ARBA" id="ARBA00023180"/>
    </source>
</evidence>
<evidence type="ECO:0000256" key="3">
    <source>
        <dbReference type="ARBA" id="ARBA00012754"/>
    </source>
</evidence>
<dbReference type="Pfam" id="PF22666">
    <property type="entry name" value="Glyco_hydro_2_N2"/>
    <property type="match status" value="1"/>
</dbReference>
<protein>
    <recommendedName>
        <fullName evidence="3">beta-mannosidase</fullName>
        <ecNumber evidence="3">3.2.1.25</ecNumber>
    </recommendedName>
</protein>
<feature type="domain" description="Mannosidase Ig/CBM-like" evidence="9">
    <location>
        <begin position="733"/>
        <end position="820"/>
    </location>
</feature>
<dbReference type="PANTHER" id="PTHR43730:SF1">
    <property type="entry name" value="BETA-MANNOSIDASE"/>
    <property type="match status" value="1"/>
</dbReference>
<comment type="catalytic activity">
    <reaction evidence="1">
        <text>Hydrolysis of terminal, non-reducing beta-D-mannose residues in beta-D-mannosides.</text>
        <dbReference type="EC" id="3.2.1.25"/>
    </reaction>
</comment>
<keyword evidence="5" id="KW-0325">Glycoprotein</keyword>
<dbReference type="SUPFAM" id="SSF49303">
    <property type="entry name" value="beta-Galactosidase/glucuronidase domain"/>
    <property type="match status" value="2"/>
</dbReference>
<evidence type="ECO:0000256" key="6">
    <source>
        <dbReference type="ARBA" id="ARBA00023295"/>
    </source>
</evidence>
<dbReference type="Pfam" id="PF17753">
    <property type="entry name" value="Ig_mannosidase"/>
    <property type="match status" value="1"/>
</dbReference>